<name>A0A8J4CA44_9CHLO</name>
<dbReference type="EMBL" id="BNCQ01000010">
    <property type="protein sequence ID" value="GIM02013.1"/>
    <property type="molecule type" value="Genomic_DNA"/>
</dbReference>
<dbReference type="OrthoDB" id="550771at2759"/>
<sequence length="133" mass="14414">MMESMRARSVATTLSPEAVAVTQNSSSSISEGYPQLTAADGMSPSLCKPLHIQPQVPTSVVETYRGVQFNMPPGCRIEEGEGPSRVRVTGPGLHVTLELRDQGRRVLLVSSNCVCTIRRMGGRMYVNVLPRLA</sequence>
<evidence type="ECO:0000313" key="2">
    <source>
        <dbReference type="Proteomes" id="UP000722791"/>
    </source>
</evidence>
<proteinExistence type="predicted"/>
<accession>A0A8J4CA44</accession>
<dbReference type="AlphaFoldDB" id="A0A8J4CA44"/>
<gene>
    <name evidence="1" type="ORF">Vretimale_6765</name>
</gene>
<organism evidence="1 2">
    <name type="scientific">Volvox reticuliferus</name>
    <dbReference type="NCBI Taxonomy" id="1737510"/>
    <lineage>
        <taxon>Eukaryota</taxon>
        <taxon>Viridiplantae</taxon>
        <taxon>Chlorophyta</taxon>
        <taxon>core chlorophytes</taxon>
        <taxon>Chlorophyceae</taxon>
        <taxon>CS clade</taxon>
        <taxon>Chlamydomonadales</taxon>
        <taxon>Volvocaceae</taxon>
        <taxon>Volvox</taxon>
    </lineage>
</organism>
<dbReference type="Proteomes" id="UP000722791">
    <property type="component" value="Unassembled WGS sequence"/>
</dbReference>
<protein>
    <submittedName>
        <fullName evidence="1">Uncharacterized protein</fullName>
    </submittedName>
</protein>
<reference evidence="1" key="1">
    <citation type="journal article" date="2021" name="Proc. Natl. Acad. Sci. U.S.A.">
        <title>Three genomes in the algal genus Volvox reveal the fate of a haploid sex-determining region after a transition to homothallism.</title>
        <authorList>
            <person name="Yamamoto K."/>
            <person name="Hamaji T."/>
            <person name="Kawai-Toyooka H."/>
            <person name="Matsuzaki R."/>
            <person name="Takahashi F."/>
            <person name="Nishimura Y."/>
            <person name="Kawachi M."/>
            <person name="Noguchi H."/>
            <person name="Minakuchi Y."/>
            <person name="Umen J.G."/>
            <person name="Toyoda A."/>
            <person name="Nozaki H."/>
        </authorList>
    </citation>
    <scope>NUCLEOTIDE SEQUENCE</scope>
    <source>
        <strain evidence="1">NIES-3785</strain>
    </source>
</reference>
<comment type="caution">
    <text evidence="1">The sequence shown here is derived from an EMBL/GenBank/DDBJ whole genome shotgun (WGS) entry which is preliminary data.</text>
</comment>
<evidence type="ECO:0000313" key="1">
    <source>
        <dbReference type="EMBL" id="GIM02013.1"/>
    </source>
</evidence>